<keyword evidence="7" id="KW-0813">Transport</keyword>
<dbReference type="AlphaFoldDB" id="A0AAW9SBL1"/>
<comment type="caution">
    <text evidence="8">The sequence shown here is derived from an EMBL/GenBank/DDBJ whole genome shotgun (WGS) entry which is preliminary data.</text>
</comment>
<proteinExistence type="inferred from homology"/>
<dbReference type="PANTHER" id="PTHR30558:SF3">
    <property type="entry name" value="BIOPOLYMER TRANSPORT PROTEIN EXBD-RELATED"/>
    <property type="match status" value="1"/>
</dbReference>
<dbReference type="Pfam" id="PF02472">
    <property type="entry name" value="ExbD"/>
    <property type="match status" value="1"/>
</dbReference>
<comment type="subcellular location">
    <subcellularLocation>
        <location evidence="1">Cell membrane</location>
        <topology evidence="1">Single-pass membrane protein</topology>
    </subcellularLocation>
    <subcellularLocation>
        <location evidence="7">Cell membrane</location>
        <topology evidence="7">Single-pass type II membrane protein</topology>
    </subcellularLocation>
</comment>
<evidence type="ECO:0000256" key="6">
    <source>
        <dbReference type="ARBA" id="ARBA00023136"/>
    </source>
</evidence>
<gene>
    <name evidence="8" type="ORF">AAG747_18235</name>
</gene>
<evidence type="ECO:0000256" key="7">
    <source>
        <dbReference type="RuleBase" id="RU003879"/>
    </source>
</evidence>
<dbReference type="GO" id="GO:0022857">
    <property type="term" value="F:transmembrane transporter activity"/>
    <property type="evidence" value="ECO:0007669"/>
    <property type="project" value="InterPro"/>
</dbReference>
<accession>A0AAW9SBL1</accession>
<dbReference type="RefSeq" id="WP_346822649.1">
    <property type="nucleotide sequence ID" value="NZ_JBDKWZ010000011.1"/>
</dbReference>
<dbReference type="GO" id="GO:0005886">
    <property type="term" value="C:plasma membrane"/>
    <property type="evidence" value="ECO:0007669"/>
    <property type="project" value="UniProtKB-SubCell"/>
</dbReference>
<evidence type="ECO:0000256" key="1">
    <source>
        <dbReference type="ARBA" id="ARBA00004162"/>
    </source>
</evidence>
<dbReference type="Proteomes" id="UP001403385">
    <property type="component" value="Unassembled WGS sequence"/>
</dbReference>
<reference evidence="8 9" key="1">
    <citation type="submission" date="2024-04" db="EMBL/GenBank/DDBJ databases">
        <title>Novel genus in family Flammeovirgaceae.</title>
        <authorList>
            <person name="Nguyen T.H."/>
            <person name="Vuong T.Q."/>
            <person name="Le H."/>
            <person name="Kim S.-G."/>
        </authorList>
    </citation>
    <scope>NUCLEOTIDE SEQUENCE [LARGE SCALE GENOMIC DNA]</scope>
    <source>
        <strain evidence="8 9">JCM 23209</strain>
    </source>
</reference>
<dbReference type="EMBL" id="JBDKWZ010000011">
    <property type="protein sequence ID" value="MEN7549870.1"/>
    <property type="molecule type" value="Genomic_DNA"/>
</dbReference>
<keyword evidence="5" id="KW-1133">Transmembrane helix</keyword>
<keyword evidence="7" id="KW-0653">Protein transport</keyword>
<dbReference type="PANTHER" id="PTHR30558">
    <property type="entry name" value="EXBD MEMBRANE COMPONENT OF PMF-DRIVEN MACROMOLECULE IMPORT SYSTEM"/>
    <property type="match status" value="1"/>
</dbReference>
<keyword evidence="9" id="KW-1185">Reference proteome</keyword>
<sequence length="188" mass="21005">MMSYFTKEKAASRSDVKINSSSMADIAFLLLIFFLVTTTIDSEKGIPMLLPSKLDQPPVKQHDRNVLNILLNGKNQLMVEDELMDNNNLKQKVMEFINGTPGENAADSPEDAIVSIKTTRQTSYEAYISTLNKVKAAYYDLRAAHLGLSVEAYLKLNAKIPEEKALLDKAQAQIPMRISDAEPVEIDR</sequence>
<keyword evidence="4 7" id="KW-0812">Transmembrane</keyword>
<evidence type="ECO:0000256" key="2">
    <source>
        <dbReference type="ARBA" id="ARBA00005811"/>
    </source>
</evidence>
<dbReference type="InterPro" id="IPR003400">
    <property type="entry name" value="ExbD"/>
</dbReference>
<evidence type="ECO:0000313" key="8">
    <source>
        <dbReference type="EMBL" id="MEN7549870.1"/>
    </source>
</evidence>
<comment type="similarity">
    <text evidence="2 7">Belongs to the ExbD/TolR family.</text>
</comment>
<name>A0AAW9SBL1_9BACT</name>
<protein>
    <submittedName>
        <fullName evidence="8">Biopolymer transporter ExbD</fullName>
    </submittedName>
</protein>
<keyword evidence="3" id="KW-1003">Cell membrane</keyword>
<keyword evidence="6" id="KW-0472">Membrane</keyword>
<evidence type="ECO:0000256" key="3">
    <source>
        <dbReference type="ARBA" id="ARBA00022475"/>
    </source>
</evidence>
<evidence type="ECO:0000313" key="9">
    <source>
        <dbReference type="Proteomes" id="UP001403385"/>
    </source>
</evidence>
<dbReference type="GO" id="GO:0015031">
    <property type="term" value="P:protein transport"/>
    <property type="evidence" value="ECO:0007669"/>
    <property type="project" value="UniProtKB-KW"/>
</dbReference>
<organism evidence="8 9">
    <name type="scientific">Rapidithrix thailandica</name>
    <dbReference type="NCBI Taxonomy" id="413964"/>
    <lineage>
        <taxon>Bacteria</taxon>
        <taxon>Pseudomonadati</taxon>
        <taxon>Bacteroidota</taxon>
        <taxon>Cytophagia</taxon>
        <taxon>Cytophagales</taxon>
        <taxon>Flammeovirgaceae</taxon>
        <taxon>Rapidithrix</taxon>
    </lineage>
</organism>
<evidence type="ECO:0000256" key="5">
    <source>
        <dbReference type="ARBA" id="ARBA00022989"/>
    </source>
</evidence>
<evidence type="ECO:0000256" key="4">
    <source>
        <dbReference type="ARBA" id="ARBA00022692"/>
    </source>
</evidence>